<dbReference type="Pfam" id="PF00892">
    <property type="entry name" value="EamA"/>
    <property type="match status" value="1"/>
</dbReference>
<feature type="domain" description="EamA" evidence="1">
    <location>
        <begin position="150"/>
        <end position="282"/>
    </location>
</feature>
<evidence type="ECO:0000313" key="3">
    <source>
        <dbReference type="Proteomes" id="UP000249799"/>
    </source>
</evidence>
<dbReference type="InterPro" id="IPR000620">
    <property type="entry name" value="EamA_dom"/>
</dbReference>
<accession>A0A2Z4FN39</accession>
<name>A0A2Z4FN39_9DELT</name>
<evidence type="ECO:0000259" key="1">
    <source>
        <dbReference type="Pfam" id="PF00892"/>
    </source>
</evidence>
<evidence type="ECO:0000313" key="2">
    <source>
        <dbReference type="EMBL" id="AWV90088.1"/>
    </source>
</evidence>
<keyword evidence="3" id="KW-1185">Reference proteome</keyword>
<gene>
    <name evidence="2" type="ORF">DN745_12385</name>
</gene>
<dbReference type="Gene3D" id="1.10.3730.20">
    <property type="match status" value="1"/>
</dbReference>
<proteinExistence type="predicted"/>
<dbReference type="AlphaFoldDB" id="A0A2Z4FN39"/>
<dbReference type="InterPro" id="IPR037185">
    <property type="entry name" value="EmrE-like"/>
</dbReference>
<sequence length="285" mass="30718">MHTFIFSIVFSVSVSVFLKLARRWEVDVAQAIAAGYIAASALCLLLLRPSLGTLLAQSAMGWGILVLLGVLLPAVFLVMAAAVRHAGIIRSDTAQRLSLVIPLAAAFLIFGESMLPKKLVGIALALCALGCLLQRQEQAVEPADTGRRALWALLGVWVGYGVIDILFKQMARLGAGFTSTLLLSFVLAALLIFGWLIARRRTRWNARSLGAGLLLGVLNFGNIFFYIRAHQYFPDDPTLVFASMNIGVISLGALVGAGFFHERLSRVNMLGIVLAIGAIVLLFPK</sequence>
<dbReference type="Proteomes" id="UP000249799">
    <property type="component" value="Chromosome"/>
</dbReference>
<dbReference type="EMBL" id="CP030032">
    <property type="protein sequence ID" value="AWV90088.1"/>
    <property type="molecule type" value="Genomic_DNA"/>
</dbReference>
<dbReference type="SUPFAM" id="SSF103481">
    <property type="entry name" value="Multidrug resistance efflux transporter EmrE"/>
    <property type="match status" value="2"/>
</dbReference>
<reference evidence="2 3" key="1">
    <citation type="submission" date="2018-06" db="EMBL/GenBank/DDBJ databases">
        <title>Lujinxingia sediminis gen. nov. sp. nov., a new facultative anaerobic member of the class Deltaproteobacteria, and proposal of Lujinxingaceae fam. nov.</title>
        <authorList>
            <person name="Guo L.-Y."/>
            <person name="Li C.-M."/>
            <person name="Wang S."/>
            <person name="Du Z.-J."/>
        </authorList>
    </citation>
    <scope>NUCLEOTIDE SEQUENCE [LARGE SCALE GENOMIC DNA]</scope>
    <source>
        <strain evidence="2 3">FA350</strain>
    </source>
</reference>
<dbReference type="OrthoDB" id="1524053at2"/>
<protein>
    <submittedName>
        <fullName evidence="2">EamA/RhaT family transporter</fullName>
    </submittedName>
</protein>
<dbReference type="KEGG" id="bsed:DN745_12385"/>
<dbReference type="RefSeq" id="WP_111335269.1">
    <property type="nucleotide sequence ID" value="NZ_CP030032.1"/>
</dbReference>
<dbReference type="GO" id="GO:0016020">
    <property type="term" value="C:membrane"/>
    <property type="evidence" value="ECO:0007669"/>
    <property type="project" value="InterPro"/>
</dbReference>
<organism evidence="2 3">
    <name type="scientific">Bradymonas sediminis</name>
    <dbReference type="NCBI Taxonomy" id="1548548"/>
    <lineage>
        <taxon>Bacteria</taxon>
        <taxon>Deltaproteobacteria</taxon>
        <taxon>Bradymonadales</taxon>
        <taxon>Bradymonadaceae</taxon>
        <taxon>Bradymonas</taxon>
    </lineage>
</organism>